<dbReference type="GO" id="GO:0009132">
    <property type="term" value="P:nucleoside diphosphate metabolic process"/>
    <property type="evidence" value="ECO:0007669"/>
    <property type="project" value="InterPro"/>
</dbReference>
<evidence type="ECO:0000256" key="13">
    <source>
        <dbReference type="ARBA" id="ARBA00044967"/>
    </source>
</evidence>
<evidence type="ECO:0000256" key="21">
    <source>
        <dbReference type="ARBA" id="ARBA00048667"/>
    </source>
</evidence>
<dbReference type="GO" id="GO:0005782">
    <property type="term" value="C:peroxisomal matrix"/>
    <property type="evidence" value="ECO:0007669"/>
    <property type="project" value="UniProtKB-ARBA"/>
</dbReference>
<evidence type="ECO:0000256" key="9">
    <source>
        <dbReference type="ARBA" id="ARBA00022884"/>
    </source>
</evidence>
<dbReference type="Proteomes" id="UP000694427">
    <property type="component" value="Unplaced"/>
</dbReference>
<evidence type="ECO:0000256" key="22">
    <source>
        <dbReference type="ARBA" id="ARBA00048961"/>
    </source>
</evidence>
<dbReference type="Proteomes" id="UP000694701">
    <property type="component" value="Unplaced"/>
</dbReference>
<keyword evidence="6" id="KW-0479">Metal-binding</keyword>
<evidence type="ECO:0000256" key="29">
    <source>
        <dbReference type="ARBA" id="ARBA00079598"/>
    </source>
</evidence>
<dbReference type="PANTHER" id="PTHR12992:SF24">
    <property type="entry name" value="PEROXISOMAL COENZYME A DIPHOSPHATASE NUDT7"/>
    <property type="match status" value="1"/>
</dbReference>
<comment type="catalytic activity">
    <reaction evidence="15">
        <text>malonyl-CoA + H2O = malonyl-4'-phosphopantetheine + adenosine 3',5'-bisphosphate + 2 H(+)</text>
        <dbReference type="Rhea" id="RHEA:67468"/>
        <dbReference type="ChEBI" id="CHEBI:15377"/>
        <dbReference type="ChEBI" id="CHEBI:15378"/>
        <dbReference type="ChEBI" id="CHEBI:57384"/>
        <dbReference type="ChEBI" id="CHEBI:58343"/>
        <dbReference type="ChEBI" id="CHEBI:172363"/>
    </reaction>
    <physiologicalReaction direction="left-to-right" evidence="15">
        <dbReference type="Rhea" id="RHEA:67469"/>
    </physiologicalReaction>
</comment>
<dbReference type="InterPro" id="IPR015797">
    <property type="entry name" value="NUDIX_hydrolase-like_dom_sf"/>
</dbReference>
<comment type="catalytic activity">
    <reaction evidence="21">
        <text>a 5'-end CoA-ribonucleoside in mRNA + H2O = a 5'-end phospho-adenosine-phospho-ribonucleoside in mRNA + (R)-4'-phosphopantetheine + 2 H(+)</text>
        <dbReference type="Rhea" id="RHEA:67592"/>
        <dbReference type="Rhea" id="RHEA-COMP:15719"/>
        <dbReference type="Rhea" id="RHEA-COMP:17276"/>
        <dbReference type="ChEBI" id="CHEBI:15377"/>
        <dbReference type="ChEBI" id="CHEBI:15378"/>
        <dbReference type="ChEBI" id="CHEBI:61723"/>
        <dbReference type="ChEBI" id="CHEBI:144051"/>
        <dbReference type="ChEBI" id="CHEBI:172371"/>
    </reaction>
    <physiologicalReaction direction="left-to-right" evidence="21">
        <dbReference type="Rhea" id="RHEA:67593"/>
    </physiologicalReaction>
</comment>
<sequence length="310" mass="34329">MDLKEKTVAALKKHDSGAEEFLRLPALPAASVLIPLLLRDGQLRLLLTVRAIHLKQHAGEVCFPGGKREPGDRDEVHTALREAEEEIGLHPDTVQVICRLFPVLNKAGLLITPVVAFIEDSFEARPNTDEVSEVFTLPLEFFTKAADHSGYPVPSVFGPTHSFMYTDPSTGRIHQIWGLTAALAITVAVLALGEKPEFEDAQQILLKHSDFGEEVLVVPAAFHVVKIHPQVQEEADAAGVQRDLLRSAEQRAPVALIQERQFQHFTGADSDQSRGQPDRTRAHDQNRDPSPPLTDPVQAHLHHRVHQHSE</sequence>
<dbReference type="GO" id="GO:0010945">
    <property type="term" value="F:coenzyme A diphosphatase activity"/>
    <property type="evidence" value="ECO:0007669"/>
    <property type="project" value="UniProtKB-EC"/>
</dbReference>
<evidence type="ECO:0000256" key="15">
    <source>
        <dbReference type="ARBA" id="ARBA00047369"/>
    </source>
</evidence>
<comment type="subcellular location">
    <subcellularLocation>
        <location evidence="3">Peroxisome</location>
    </subcellularLocation>
</comment>
<comment type="catalytic activity">
    <reaction evidence="23">
        <text>butanoyl-CoA + H2O = S-butanoyl-4'-phosphopantetheine + adenosine 3',5'-bisphosphate + 2 H(+)</text>
        <dbReference type="Rhea" id="RHEA:49976"/>
        <dbReference type="ChEBI" id="CHEBI:15377"/>
        <dbReference type="ChEBI" id="CHEBI:15378"/>
        <dbReference type="ChEBI" id="CHEBI:57371"/>
        <dbReference type="ChEBI" id="CHEBI:58343"/>
        <dbReference type="ChEBI" id="CHEBI:132011"/>
    </reaction>
    <physiologicalReaction direction="left-to-right" evidence="23">
        <dbReference type="Rhea" id="RHEA:49977"/>
    </physiologicalReaction>
</comment>
<organism evidence="32 33">
    <name type="scientific">Cyprinus carpio</name>
    <name type="common">Common carp</name>
    <dbReference type="NCBI Taxonomy" id="7962"/>
    <lineage>
        <taxon>Eukaryota</taxon>
        <taxon>Metazoa</taxon>
        <taxon>Chordata</taxon>
        <taxon>Craniata</taxon>
        <taxon>Vertebrata</taxon>
        <taxon>Euteleostomi</taxon>
        <taxon>Actinopterygii</taxon>
        <taxon>Neopterygii</taxon>
        <taxon>Teleostei</taxon>
        <taxon>Ostariophysi</taxon>
        <taxon>Cypriniformes</taxon>
        <taxon>Cyprinidae</taxon>
        <taxon>Cyprininae</taxon>
        <taxon>Cyprinus</taxon>
    </lineage>
</organism>
<feature type="compositionally biased region" description="Basic residues" evidence="30">
    <location>
        <begin position="300"/>
        <end position="310"/>
    </location>
</feature>
<dbReference type="PANTHER" id="PTHR12992">
    <property type="entry name" value="NUDIX HYDROLASE"/>
    <property type="match status" value="1"/>
</dbReference>
<evidence type="ECO:0000256" key="7">
    <source>
        <dbReference type="ARBA" id="ARBA00022801"/>
    </source>
</evidence>
<accession>A0A8C1M0J1</accession>
<evidence type="ECO:0000256" key="28">
    <source>
        <dbReference type="ARBA" id="ARBA00072984"/>
    </source>
</evidence>
<evidence type="ECO:0000256" key="25">
    <source>
        <dbReference type="ARBA" id="ARBA00051749"/>
    </source>
</evidence>
<evidence type="ECO:0000256" key="8">
    <source>
        <dbReference type="ARBA" id="ARBA00022842"/>
    </source>
</evidence>
<dbReference type="EC" id="3.6.1.77" evidence="13"/>
<keyword evidence="9" id="KW-0694">RNA-binding</keyword>
<dbReference type="FunFam" id="3.90.79.10:FF:000049">
    <property type="entry name" value="Peroxisomal coenzyme A diphosphatase NUDT7"/>
    <property type="match status" value="1"/>
</dbReference>
<comment type="function">
    <text evidence="27">Fatty acyl-coenzyme A (CoA) diphosphatase that hydrolyzes fatty acyl-CoA to yield acyl-4'-phosphopantetheine and adenosine 3',5'-bisphosphate. Cleaves CoA, CoA esters and oxidized CoA with similar efficiencies. Preferentially hydrolyzes medium-chain acyl-CoAs and bile acid-CoAs. Has no activity toward NDP-sugars, CDP-alcohols, (deoxy)nucleoside 5'-triphosphates, nucleoside 5'-di or monophosphates, diadenosine polyphosphates, NAD, NADH, NADP, NADPH or thymidine-5'-monophospho-p-nitrophenyl ester. May be required to eliminate oxidized CoA from peroxisomes, or regulate CoA and acyl-CoA levels in this organelle in response to metabolic demand. Does not play a role in U8 snoRNA decapping activity. Binds U8 snoRNA. Exhibits decapping activity towards dpCoA-capped RNAs in vitro.</text>
</comment>
<evidence type="ECO:0000256" key="3">
    <source>
        <dbReference type="ARBA" id="ARBA00004275"/>
    </source>
</evidence>
<dbReference type="GO" id="GO:0030145">
    <property type="term" value="F:manganese ion binding"/>
    <property type="evidence" value="ECO:0007669"/>
    <property type="project" value="InterPro"/>
</dbReference>
<evidence type="ECO:0000256" key="27">
    <source>
        <dbReference type="ARBA" id="ARBA00059426"/>
    </source>
</evidence>
<evidence type="ECO:0000313" key="33">
    <source>
        <dbReference type="Proteomes" id="UP000694427"/>
    </source>
</evidence>
<dbReference type="InterPro" id="IPR000086">
    <property type="entry name" value="NUDIX_hydrolase_dom"/>
</dbReference>
<evidence type="ECO:0000256" key="11">
    <source>
        <dbReference type="ARBA" id="ARBA00023211"/>
    </source>
</evidence>
<comment type="catalytic activity">
    <reaction evidence="22">
        <text>choloyl-CoA + H2O = S-choloyl-4'-phosphopantetheine + adenosine 3',5'-bisphosphate + 2 H(+)</text>
        <dbReference type="Rhea" id="RHEA:50036"/>
        <dbReference type="ChEBI" id="CHEBI:15377"/>
        <dbReference type="ChEBI" id="CHEBI:15378"/>
        <dbReference type="ChEBI" id="CHEBI:57373"/>
        <dbReference type="ChEBI" id="CHEBI:58343"/>
        <dbReference type="ChEBI" id="CHEBI:132020"/>
    </reaction>
    <physiologicalReaction direction="left-to-right" evidence="22">
        <dbReference type="Rhea" id="RHEA:50037"/>
    </physiologicalReaction>
</comment>
<evidence type="ECO:0000256" key="18">
    <source>
        <dbReference type="ARBA" id="ARBA00047666"/>
    </source>
</evidence>
<evidence type="ECO:0000256" key="30">
    <source>
        <dbReference type="SAM" id="MobiDB-lite"/>
    </source>
</evidence>
<comment type="similarity">
    <text evidence="4">Belongs to the Nudix hydrolase family. PCD1 subfamily.</text>
</comment>
<evidence type="ECO:0000256" key="12">
    <source>
        <dbReference type="ARBA" id="ARBA00044908"/>
    </source>
</evidence>
<comment type="cofactor">
    <cofactor evidence="1">
        <name>Mn(2+)</name>
        <dbReference type="ChEBI" id="CHEBI:29035"/>
    </cofactor>
</comment>
<reference evidence="32" key="1">
    <citation type="submission" date="2025-05" db="UniProtKB">
        <authorList>
            <consortium name="Ensembl"/>
        </authorList>
    </citation>
    <scope>IDENTIFICATION</scope>
</reference>
<protein>
    <recommendedName>
        <fullName evidence="28">Peroxisomal coenzyme A diphosphatase NUDT7</fullName>
        <ecNumber evidence="13">3.6.1.77</ecNumber>
    </recommendedName>
    <alternativeName>
        <fullName evidence="29">Nucleoside diphosphate-linked moiety X motif 7</fullName>
    </alternativeName>
</protein>
<evidence type="ECO:0000256" key="19">
    <source>
        <dbReference type="ARBA" id="ARBA00047757"/>
    </source>
</evidence>
<keyword evidence="10" id="KW-0576">Peroxisome</keyword>
<dbReference type="CDD" id="cd03426">
    <property type="entry name" value="NUDIX_CoAse_Nudt7"/>
    <property type="match status" value="1"/>
</dbReference>
<dbReference type="Ensembl" id="ENSCCRT00010075969.1">
    <property type="protein sequence ID" value="ENSCCRP00010068767.1"/>
    <property type="gene ID" value="ENSCCRG00010029790.1"/>
</dbReference>
<comment type="catalytic activity">
    <reaction evidence="18">
        <text>propanoyl-CoA + H2O = propanoyl-4'-phosphopantetheine + adenosine 3',5'-bisphosphate + 2 H(+)</text>
        <dbReference type="Rhea" id="RHEA:67464"/>
        <dbReference type="ChEBI" id="CHEBI:15377"/>
        <dbReference type="ChEBI" id="CHEBI:15378"/>
        <dbReference type="ChEBI" id="CHEBI:57392"/>
        <dbReference type="ChEBI" id="CHEBI:58343"/>
        <dbReference type="ChEBI" id="CHEBI:172362"/>
    </reaction>
    <physiologicalReaction direction="left-to-right" evidence="18">
        <dbReference type="Rhea" id="RHEA:67465"/>
    </physiologicalReaction>
</comment>
<dbReference type="AlphaFoldDB" id="A0A8C1M0J1"/>
<comment type="catalytic activity">
    <reaction evidence="16">
        <text>tetradecanoyl-CoA + H2O = tetradecanoyl-4'-phosphopantetheine + adenosine 3',5'-bisphosphate + 2 H(+)</text>
        <dbReference type="Rhea" id="RHEA:50028"/>
        <dbReference type="ChEBI" id="CHEBI:15377"/>
        <dbReference type="ChEBI" id="CHEBI:15378"/>
        <dbReference type="ChEBI" id="CHEBI:57385"/>
        <dbReference type="ChEBI" id="CHEBI:58343"/>
        <dbReference type="ChEBI" id="CHEBI:132017"/>
    </reaction>
    <physiologicalReaction direction="left-to-right" evidence="16">
        <dbReference type="Rhea" id="RHEA:50029"/>
    </physiologicalReaction>
</comment>
<dbReference type="InterPro" id="IPR000059">
    <property type="entry name" value="NUDIX_hydrolase_NudL_CS"/>
</dbReference>
<comment type="catalytic activity">
    <reaction evidence="12">
        <text>CoA + H2O = (R)-4'-phosphopantetheine + adenosine 3',5'-bisphosphate + 2 H(+)</text>
        <dbReference type="Rhea" id="RHEA:64988"/>
        <dbReference type="ChEBI" id="CHEBI:15377"/>
        <dbReference type="ChEBI" id="CHEBI:15378"/>
        <dbReference type="ChEBI" id="CHEBI:57287"/>
        <dbReference type="ChEBI" id="CHEBI:58343"/>
        <dbReference type="ChEBI" id="CHEBI:61723"/>
        <dbReference type="EC" id="3.6.1.77"/>
    </reaction>
    <physiologicalReaction direction="left-to-right" evidence="12">
        <dbReference type="Rhea" id="RHEA:64989"/>
    </physiologicalReaction>
</comment>
<dbReference type="GO" id="GO:0015938">
    <property type="term" value="P:coenzyme A catabolic process"/>
    <property type="evidence" value="ECO:0007669"/>
    <property type="project" value="TreeGrafter"/>
</dbReference>
<evidence type="ECO:0000256" key="5">
    <source>
        <dbReference type="ARBA" id="ARBA00011245"/>
    </source>
</evidence>
<dbReference type="Ensembl" id="ENSCCRT00020086943.1">
    <property type="protein sequence ID" value="ENSCCRP00020079316.1"/>
    <property type="gene ID" value="ENSCCRG00020036866.1"/>
</dbReference>
<comment type="catalytic activity">
    <reaction evidence="19">
        <text>dodecanoyl-CoA + H2O = S-dodecanoyl-4'-phosphopantetheine + adenosine 3',5'-bisphosphate + 2 H(+)</text>
        <dbReference type="Rhea" id="RHEA:50024"/>
        <dbReference type="ChEBI" id="CHEBI:15377"/>
        <dbReference type="ChEBI" id="CHEBI:15378"/>
        <dbReference type="ChEBI" id="CHEBI:57375"/>
        <dbReference type="ChEBI" id="CHEBI:58343"/>
        <dbReference type="ChEBI" id="CHEBI:132015"/>
    </reaction>
    <physiologicalReaction direction="left-to-right" evidence="19">
        <dbReference type="Rhea" id="RHEA:50025"/>
    </physiologicalReaction>
</comment>
<evidence type="ECO:0000256" key="6">
    <source>
        <dbReference type="ARBA" id="ARBA00022723"/>
    </source>
</evidence>
<comment type="catalytic activity">
    <reaction evidence="24">
        <text>decanoyl-CoA + H2O = decanoyl-4'-phosphopantetheine + adenosine 3',5'-bisphosphate + 2 H(+)</text>
        <dbReference type="Rhea" id="RHEA:50020"/>
        <dbReference type="ChEBI" id="CHEBI:15377"/>
        <dbReference type="ChEBI" id="CHEBI:15378"/>
        <dbReference type="ChEBI" id="CHEBI:58343"/>
        <dbReference type="ChEBI" id="CHEBI:61430"/>
        <dbReference type="ChEBI" id="CHEBI:132014"/>
    </reaction>
    <physiologicalReaction direction="left-to-right" evidence="24">
        <dbReference type="Rhea" id="RHEA:50021"/>
    </physiologicalReaction>
</comment>
<evidence type="ECO:0000256" key="24">
    <source>
        <dbReference type="ARBA" id="ARBA00050371"/>
    </source>
</evidence>
<comment type="catalytic activity">
    <reaction evidence="25">
        <text>3alpha,7alpha,12alpha-trihydroxy-5beta-cholestan-26-oyl-CoA + H2O = 3alpha,7alpha,12alpha-trihydroxy-5beta-cholestan-26-oyl-4'-phosphopantetheine + adenosine 3',5'-bisphosphate + 2 H(+)</text>
        <dbReference type="Rhea" id="RHEA:50040"/>
        <dbReference type="ChEBI" id="CHEBI:15377"/>
        <dbReference type="ChEBI" id="CHEBI:15378"/>
        <dbReference type="ChEBI" id="CHEBI:58343"/>
        <dbReference type="ChEBI" id="CHEBI:63001"/>
        <dbReference type="ChEBI" id="CHEBI:132021"/>
    </reaction>
    <physiologicalReaction direction="left-to-right" evidence="25">
        <dbReference type="Rhea" id="RHEA:50041"/>
    </physiologicalReaction>
</comment>
<evidence type="ECO:0000256" key="17">
    <source>
        <dbReference type="ARBA" id="ARBA00047466"/>
    </source>
</evidence>
<dbReference type="PROSITE" id="PS01293">
    <property type="entry name" value="NUDIX_COA"/>
    <property type="match status" value="1"/>
</dbReference>
<keyword evidence="11" id="KW-0464">Manganese</keyword>
<comment type="catalytic activity">
    <reaction evidence="17">
        <text>hexanoyl-CoA + H2O = hexanoyl-4'-phosphopantetheine + adenosine 3',5'-bisphosphate + 2 H(+)</text>
        <dbReference type="Rhea" id="RHEA:49980"/>
        <dbReference type="ChEBI" id="CHEBI:15377"/>
        <dbReference type="ChEBI" id="CHEBI:15378"/>
        <dbReference type="ChEBI" id="CHEBI:58343"/>
        <dbReference type="ChEBI" id="CHEBI:62620"/>
        <dbReference type="ChEBI" id="CHEBI:132012"/>
    </reaction>
    <physiologicalReaction direction="left-to-right" evidence="17">
        <dbReference type="Rhea" id="RHEA:49981"/>
    </physiologicalReaction>
</comment>
<dbReference type="GO" id="GO:0000287">
    <property type="term" value="F:magnesium ion binding"/>
    <property type="evidence" value="ECO:0007669"/>
    <property type="project" value="InterPro"/>
</dbReference>
<comment type="subunit">
    <text evidence="5">Monomer.</text>
</comment>
<comment type="catalytic activity">
    <reaction evidence="14">
        <text>octanoyl-CoA + H2O = S-octanoyl-4'-phosphopantetheine + adenosine 3',5'-bisphosphate + 2 H(+)</text>
        <dbReference type="Rhea" id="RHEA:50016"/>
        <dbReference type="ChEBI" id="CHEBI:15377"/>
        <dbReference type="ChEBI" id="CHEBI:15378"/>
        <dbReference type="ChEBI" id="CHEBI:57386"/>
        <dbReference type="ChEBI" id="CHEBI:58343"/>
        <dbReference type="ChEBI" id="CHEBI:132013"/>
    </reaction>
    <physiologicalReaction direction="left-to-right" evidence="14">
        <dbReference type="Rhea" id="RHEA:50017"/>
    </physiologicalReaction>
</comment>
<comment type="catalytic activity">
    <reaction evidence="20">
        <text>succinyl-CoA + H2O = succinyl-4'-phosphopantetheine + adenosine 3',5'-bisphosphate + 2 H(+)</text>
        <dbReference type="Rhea" id="RHEA:67472"/>
        <dbReference type="ChEBI" id="CHEBI:15377"/>
        <dbReference type="ChEBI" id="CHEBI:15378"/>
        <dbReference type="ChEBI" id="CHEBI:57292"/>
        <dbReference type="ChEBI" id="CHEBI:58343"/>
        <dbReference type="ChEBI" id="CHEBI:172364"/>
    </reaction>
    <physiologicalReaction direction="left-to-right" evidence="20">
        <dbReference type="Rhea" id="RHEA:67473"/>
    </physiologicalReaction>
</comment>
<dbReference type="InterPro" id="IPR045121">
    <property type="entry name" value="CoAse"/>
</dbReference>
<evidence type="ECO:0000313" key="32">
    <source>
        <dbReference type="Ensembl" id="ENSCCRP00010068767.1"/>
    </source>
</evidence>
<dbReference type="Gene3D" id="3.90.79.10">
    <property type="entry name" value="Nucleoside Triphosphate Pyrophosphohydrolase"/>
    <property type="match status" value="1"/>
</dbReference>
<feature type="domain" description="Nudix hydrolase" evidence="31">
    <location>
        <begin position="31"/>
        <end position="142"/>
    </location>
</feature>
<dbReference type="GO" id="GO:0003723">
    <property type="term" value="F:RNA binding"/>
    <property type="evidence" value="ECO:0007669"/>
    <property type="project" value="UniProtKB-KW"/>
</dbReference>
<proteinExistence type="inferred from homology"/>
<keyword evidence="8" id="KW-0460">Magnesium</keyword>
<feature type="region of interest" description="Disordered" evidence="30">
    <location>
        <begin position="260"/>
        <end position="310"/>
    </location>
</feature>
<evidence type="ECO:0000256" key="14">
    <source>
        <dbReference type="ARBA" id="ARBA00047289"/>
    </source>
</evidence>
<evidence type="ECO:0000259" key="31">
    <source>
        <dbReference type="Pfam" id="PF00293"/>
    </source>
</evidence>
<dbReference type="SUPFAM" id="SSF55811">
    <property type="entry name" value="Nudix"/>
    <property type="match status" value="1"/>
</dbReference>
<evidence type="ECO:0000256" key="20">
    <source>
        <dbReference type="ARBA" id="ARBA00048624"/>
    </source>
</evidence>
<feature type="compositionally biased region" description="Basic and acidic residues" evidence="30">
    <location>
        <begin position="276"/>
        <end position="287"/>
    </location>
</feature>
<keyword evidence="7" id="KW-0378">Hydrolase</keyword>
<evidence type="ECO:0000256" key="1">
    <source>
        <dbReference type="ARBA" id="ARBA00001936"/>
    </source>
</evidence>
<evidence type="ECO:0000256" key="2">
    <source>
        <dbReference type="ARBA" id="ARBA00001946"/>
    </source>
</evidence>
<name>A0A8C1M0J1_CYPCA</name>
<dbReference type="Pfam" id="PF00293">
    <property type="entry name" value="NUDIX"/>
    <property type="match status" value="1"/>
</dbReference>
<evidence type="ECO:0000256" key="4">
    <source>
        <dbReference type="ARBA" id="ARBA00006506"/>
    </source>
</evidence>
<evidence type="ECO:0000256" key="16">
    <source>
        <dbReference type="ARBA" id="ARBA00047403"/>
    </source>
</evidence>
<evidence type="ECO:0000256" key="26">
    <source>
        <dbReference type="ARBA" id="ARBA00051856"/>
    </source>
</evidence>
<comment type="catalytic activity">
    <reaction evidence="26">
        <text>acetyl-CoA + H2O = S-acetyl-4'-phosphopantetheine + adenosine 3',5'-bisphosphate + 2 H(+)</text>
        <dbReference type="Rhea" id="RHEA:64992"/>
        <dbReference type="ChEBI" id="CHEBI:15377"/>
        <dbReference type="ChEBI" id="CHEBI:15378"/>
        <dbReference type="ChEBI" id="CHEBI:57288"/>
        <dbReference type="ChEBI" id="CHEBI:58343"/>
        <dbReference type="ChEBI" id="CHEBI:156266"/>
    </reaction>
    <physiologicalReaction direction="left-to-right" evidence="26">
        <dbReference type="Rhea" id="RHEA:64993"/>
    </physiologicalReaction>
</comment>
<keyword evidence="33" id="KW-1185">Reference proteome</keyword>
<evidence type="ECO:0000256" key="23">
    <source>
        <dbReference type="ARBA" id="ARBA00049284"/>
    </source>
</evidence>
<evidence type="ECO:0000256" key="10">
    <source>
        <dbReference type="ARBA" id="ARBA00023140"/>
    </source>
</evidence>
<comment type="cofactor">
    <cofactor evidence="2">
        <name>Mg(2+)</name>
        <dbReference type="ChEBI" id="CHEBI:18420"/>
    </cofactor>
</comment>